<dbReference type="PANTHER" id="PTHR30575:SF4">
    <property type="entry name" value="PEPTIDASE M20 DOMAIN-CONTAINING PROTEIN 2"/>
    <property type="match status" value="1"/>
</dbReference>
<evidence type="ECO:0000313" key="4">
    <source>
        <dbReference type="Proteomes" id="UP001168146"/>
    </source>
</evidence>
<dbReference type="InterPro" id="IPR002933">
    <property type="entry name" value="Peptidase_M20"/>
</dbReference>
<dbReference type="InterPro" id="IPR036264">
    <property type="entry name" value="Bact_exopeptidase_dim_dom"/>
</dbReference>
<evidence type="ECO:0000256" key="1">
    <source>
        <dbReference type="ARBA" id="ARBA00006247"/>
    </source>
</evidence>
<dbReference type="SUPFAM" id="SSF53187">
    <property type="entry name" value="Zn-dependent exopeptidases"/>
    <property type="match status" value="1"/>
</dbReference>
<evidence type="ECO:0000313" key="3">
    <source>
        <dbReference type="EMBL" id="KAK0310945.1"/>
    </source>
</evidence>
<dbReference type="Proteomes" id="UP001168146">
    <property type="component" value="Unassembled WGS sequence"/>
</dbReference>
<evidence type="ECO:0000256" key="2">
    <source>
        <dbReference type="PIRNR" id="PIRNR037226"/>
    </source>
</evidence>
<dbReference type="AlphaFoldDB" id="A0AAN6J296"/>
<dbReference type="InterPro" id="IPR017144">
    <property type="entry name" value="Xaa-Arg_dipeptidase"/>
</dbReference>
<comment type="caution">
    <text evidence="3">The sequence shown here is derived from an EMBL/GenBank/DDBJ whole genome shotgun (WGS) entry which is preliminary data.</text>
</comment>
<dbReference type="Gene3D" id="3.30.70.360">
    <property type="match status" value="1"/>
</dbReference>
<dbReference type="GO" id="GO:0016805">
    <property type="term" value="F:dipeptidase activity"/>
    <property type="evidence" value="ECO:0007669"/>
    <property type="project" value="InterPro"/>
</dbReference>
<dbReference type="NCBIfam" id="TIGR01891">
    <property type="entry name" value="amidohydrolases"/>
    <property type="match status" value="1"/>
</dbReference>
<dbReference type="InterPro" id="IPR017439">
    <property type="entry name" value="Amidohydrolase"/>
</dbReference>
<organism evidence="3 4">
    <name type="scientific">Friedmanniomyces endolithicus</name>
    <dbReference type="NCBI Taxonomy" id="329885"/>
    <lineage>
        <taxon>Eukaryota</taxon>
        <taxon>Fungi</taxon>
        <taxon>Dikarya</taxon>
        <taxon>Ascomycota</taxon>
        <taxon>Pezizomycotina</taxon>
        <taxon>Dothideomycetes</taxon>
        <taxon>Dothideomycetidae</taxon>
        <taxon>Mycosphaerellales</taxon>
        <taxon>Teratosphaeriaceae</taxon>
        <taxon>Friedmanniomyces</taxon>
    </lineage>
</organism>
<reference evidence="3" key="1">
    <citation type="submission" date="2021-12" db="EMBL/GenBank/DDBJ databases">
        <title>Black yeast isolated from Biological Soil Crust.</title>
        <authorList>
            <person name="Kurbessoian T."/>
        </authorList>
    </citation>
    <scope>NUCLEOTIDE SEQUENCE</scope>
    <source>
        <strain evidence="3">CCFEE 5208</strain>
    </source>
</reference>
<dbReference type="PANTHER" id="PTHR30575">
    <property type="entry name" value="PEPTIDASE M20"/>
    <property type="match status" value="1"/>
</dbReference>
<protein>
    <recommendedName>
        <fullName evidence="2">Peptidase M20 domain-containing protein 2</fullName>
    </recommendedName>
</protein>
<dbReference type="EMBL" id="JASUXU010000072">
    <property type="protein sequence ID" value="KAK0310945.1"/>
    <property type="molecule type" value="Genomic_DNA"/>
</dbReference>
<dbReference type="CDD" id="cd05672">
    <property type="entry name" value="M20_ACY1L2-like"/>
    <property type="match status" value="1"/>
</dbReference>
<dbReference type="FunFam" id="3.30.70.360:FF:000004">
    <property type="entry name" value="Peptidase M20 domain-containing protein 2"/>
    <property type="match status" value="1"/>
</dbReference>
<sequence length="461" mass="49654">MASSAPADSEDNSYVMVHHNVEHPTSSPDYFVMICAEVDNLSAELRTISLEIHDNPELQYKEFHAHKVLTEYLAQQPGWTVTPSAYGIATAFVAVFDSGRKGAVVSFNAEYDALAGIGHACGHNLITVMSVAGALATAEVMKDEGIAGKVMLFGTPAEEGGGGKIKLLKAGAYTNVDISLIAHPGISHDAALVRTAAYFAFKVEYFGKEAHAAARPWEGINALDALITAYNAISVLRQQTQPGDIIQGMITNGGLRPNIIHAYSAGRFVVRSSSRARVEVLRNRVFACFEAGAMATGAELRLTPGGSYADLVPNHALGRSYRKYFNCLGGDIVEGDLDILRSSTSASTDQGEHLRSESGRVCPRLTRARIGDISYAIPSIQPSCWIRSEDHSGRQLGGPHTPDFEKAARTEEAHGLAMRVAKALAATAVDILTRPELLAEVRREFDEMKFAAKLSVDTNHE</sequence>
<proteinExistence type="inferred from homology"/>
<dbReference type="Pfam" id="PF01546">
    <property type="entry name" value="Peptidase_M20"/>
    <property type="match status" value="1"/>
</dbReference>
<comment type="similarity">
    <text evidence="1 2">Belongs to the peptidase M20A family.</text>
</comment>
<gene>
    <name evidence="3" type="ORF">LTR82_014548</name>
</gene>
<dbReference type="PIRSF" id="PIRSF037226">
    <property type="entry name" value="Amidohydrolase_ACY1L2_prd"/>
    <property type="match status" value="1"/>
</dbReference>
<name>A0AAN6J296_9PEZI</name>
<accession>A0AAN6J296</accession>
<dbReference type="Gene3D" id="3.40.630.10">
    <property type="entry name" value="Zn peptidases"/>
    <property type="match status" value="1"/>
</dbReference>
<dbReference type="SUPFAM" id="SSF55031">
    <property type="entry name" value="Bacterial exopeptidase dimerisation domain"/>
    <property type="match status" value="1"/>
</dbReference>
<dbReference type="InterPro" id="IPR052030">
    <property type="entry name" value="Peptidase_M20/M20A_hydrolases"/>
</dbReference>